<dbReference type="AlphaFoldDB" id="A0A348AJB0"/>
<keyword evidence="2" id="KW-0238">DNA-binding</keyword>
<dbReference type="InterPro" id="IPR036390">
    <property type="entry name" value="WH_DNA-bd_sf"/>
</dbReference>
<feature type="domain" description="HTH hxlR-type" evidence="4">
    <location>
        <begin position="57"/>
        <end position="154"/>
    </location>
</feature>
<dbReference type="Pfam" id="PF01638">
    <property type="entry name" value="HxlR"/>
    <property type="match status" value="1"/>
</dbReference>
<evidence type="ECO:0000256" key="3">
    <source>
        <dbReference type="ARBA" id="ARBA00023163"/>
    </source>
</evidence>
<dbReference type="EMBL" id="AP018449">
    <property type="protein sequence ID" value="BBB91158.1"/>
    <property type="molecule type" value="Genomic_DNA"/>
</dbReference>
<gene>
    <name evidence="5" type="primary">hxlR_2</name>
    <name evidence="5" type="ORF">MAMMFC1_01829</name>
</gene>
<organism evidence="5 6">
    <name type="scientific">Methylomusa anaerophila</name>
    <dbReference type="NCBI Taxonomy" id="1930071"/>
    <lineage>
        <taxon>Bacteria</taxon>
        <taxon>Bacillati</taxon>
        <taxon>Bacillota</taxon>
        <taxon>Negativicutes</taxon>
        <taxon>Selenomonadales</taxon>
        <taxon>Sporomusaceae</taxon>
        <taxon>Methylomusa</taxon>
    </lineage>
</organism>
<keyword evidence="3" id="KW-0804">Transcription</keyword>
<evidence type="ECO:0000313" key="6">
    <source>
        <dbReference type="Proteomes" id="UP000276437"/>
    </source>
</evidence>
<sequence>MTYPSIVLKFFYIHDKIQIKYTVNSTIAEVLTFVIIAIKEESNVTNQDKQYDENDICPIKNTLSIIGSKWTLLILRDLADGTKRFSQLQKSLQGISPKTLSSRLRELEKEGILTKKVYPEIPPRVEYSLTSRGESLKKILRCLAEWGKEHFNNG</sequence>
<evidence type="ECO:0000259" key="4">
    <source>
        <dbReference type="PROSITE" id="PS51118"/>
    </source>
</evidence>
<keyword evidence="1" id="KW-0805">Transcription regulation</keyword>
<dbReference type="GO" id="GO:0003677">
    <property type="term" value="F:DNA binding"/>
    <property type="evidence" value="ECO:0007669"/>
    <property type="project" value="UniProtKB-KW"/>
</dbReference>
<reference evidence="5 6" key="1">
    <citation type="journal article" date="2018" name="Int. J. Syst. Evol. Microbiol.">
        <title>Methylomusa anaerophila gen. nov., sp. nov., an anaerobic methanol-utilizing bacterium isolated from a microbial fuel cell.</title>
        <authorList>
            <person name="Amano N."/>
            <person name="Yamamuro A."/>
            <person name="Miyahara M."/>
            <person name="Kouzuma A."/>
            <person name="Abe T."/>
            <person name="Watanabe K."/>
        </authorList>
    </citation>
    <scope>NUCLEOTIDE SEQUENCE [LARGE SCALE GENOMIC DNA]</scope>
    <source>
        <strain evidence="5 6">MMFC1</strain>
    </source>
</reference>
<dbReference type="CDD" id="cd00090">
    <property type="entry name" value="HTH_ARSR"/>
    <property type="match status" value="1"/>
</dbReference>
<evidence type="ECO:0000313" key="5">
    <source>
        <dbReference type="EMBL" id="BBB91158.1"/>
    </source>
</evidence>
<dbReference type="InterPro" id="IPR011991">
    <property type="entry name" value="ArsR-like_HTH"/>
</dbReference>
<dbReference type="InterPro" id="IPR036388">
    <property type="entry name" value="WH-like_DNA-bd_sf"/>
</dbReference>
<dbReference type="Proteomes" id="UP000276437">
    <property type="component" value="Chromosome"/>
</dbReference>
<dbReference type="OrthoDB" id="9791143at2"/>
<dbReference type="PROSITE" id="PS51118">
    <property type="entry name" value="HTH_HXLR"/>
    <property type="match status" value="1"/>
</dbReference>
<dbReference type="KEGG" id="mana:MAMMFC1_01829"/>
<accession>A0A348AJB0</accession>
<protein>
    <submittedName>
        <fullName evidence="5">HTH-type transcriptional activator HxlR</fullName>
    </submittedName>
</protein>
<evidence type="ECO:0000256" key="2">
    <source>
        <dbReference type="ARBA" id="ARBA00023125"/>
    </source>
</evidence>
<proteinExistence type="predicted"/>
<dbReference type="PANTHER" id="PTHR33204">
    <property type="entry name" value="TRANSCRIPTIONAL REGULATOR, MARR FAMILY"/>
    <property type="match status" value="1"/>
</dbReference>
<name>A0A348AJB0_9FIRM</name>
<keyword evidence="6" id="KW-1185">Reference proteome</keyword>
<dbReference type="SUPFAM" id="SSF46785">
    <property type="entry name" value="Winged helix' DNA-binding domain"/>
    <property type="match status" value="1"/>
</dbReference>
<dbReference type="Gene3D" id="1.10.10.10">
    <property type="entry name" value="Winged helix-like DNA-binding domain superfamily/Winged helix DNA-binding domain"/>
    <property type="match status" value="1"/>
</dbReference>
<dbReference type="InterPro" id="IPR002577">
    <property type="entry name" value="HTH_HxlR"/>
</dbReference>
<dbReference type="PANTHER" id="PTHR33204:SF18">
    <property type="entry name" value="TRANSCRIPTIONAL REGULATORY PROTEIN"/>
    <property type="match status" value="1"/>
</dbReference>
<evidence type="ECO:0000256" key="1">
    <source>
        <dbReference type="ARBA" id="ARBA00023015"/>
    </source>
</evidence>